<sequence>MKRMVFFAVSALAAILFAAPAASAQPAPAGPVCITEAIWLYGLDGRTMCTAGPTPSITPPLPVYRESNGSQFAWCLYSQPNYVWEVLRVPAFSQANVQVTVASARPC</sequence>
<accession>A0ABV0LR13</accession>
<evidence type="ECO:0000313" key="2">
    <source>
        <dbReference type="EMBL" id="MEQ0564710.1"/>
    </source>
</evidence>
<feature type="signal peptide" evidence="1">
    <location>
        <begin position="1"/>
        <end position="24"/>
    </location>
</feature>
<dbReference type="EMBL" id="JBDZYD010000016">
    <property type="protein sequence ID" value="MEQ0564710.1"/>
    <property type="molecule type" value="Genomic_DNA"/>
</dbReference>
<dbReference type="Proteomes" id="UP001440984">
    <property type="component" value="Unassembled WGS sequence"/>
</dbReference>
<feature type="chain" id="PRO_5047064518" description="Secreted protein" evidence="1">
    <location>
        <begin position="25"/>
        <end position="107"/>
    </location>
</feature>
<keyword evidence="3" id="KW-1185">Reference proteome</keyword>
<gene>
    <name evidence="2" type="ORF">ABJI51_37020</name>
</gene>
<keyword evidence="1" id="KW-0732">Signal</keyword>
<protein>
    <recommendedName>
        <fullName evidence="4">Secreted protein</fullName>
    </recommendedName>
</protein>
<reference evidence="2 3" key="1">
    <citation type="submission" date="2024-05" db="EMBL/GenBank/DDBJ databases">
        <authorList>
            <person name="Zhao H."/>
            <person name="Xu Y."/>
            <person name="Lin S."/>
            <person name="Spain J.C."/>
            <person name="Zhou N.-Y."/>
        </authorList>
    </citation>
    <scope>NUCLEOTIDE SEQUENCE [LARGE SCALE GENOMIC DNA]</scope>
    <source>
        <strain evidence="2 3">NEAU-NG30</strain>
    </source>
</reference>
<evidence type="ECO:0000256" key="1">
    <source>
        <dbReference type="SAM" id="SignalP"/>
    </source>
</evidence>
<comment type="caution">
    <text evidence="2">The sequence shown here is derived from an EMBL/GenBank/DDBJ whole genome shotgun (WGS) entry which is preliminary data.</text>
</comment>
<dbReference type="RefSeq" id="WP_348955781.1">
    <property type="nucleotide sequence ID" value="NZ_JBDZYD010000016.1"/>
</dbReference>
<proteinExistence type="predicted"/>
<evidence type="ECO:0008006" key="4">
    <source>
        <dbReference type="Google" id="ProtNLM"/>
    </source>
</evidence>
<name>A0ABV0LR13_9PSEU</name>
<organism evidence="2 3">
    <name type="scientific">Amycolatopsis melonis</name>
    <dbReference type="NCBI Taxonomy" id="3156488"/>
    <lineage>
        <taxon>Bacteria</taxon>
        <taxon>Bacillati</taxon>
        <taxon>Actinomycetota</taxon>
        <taxon>Actinomycetes</taxon>
        <taxon>Pseudonocardiales</taxon>
        <taxon>Pseudonocardiaceae</taxon>
        <taxon>Amycolatopsis</taxon>
    </lineage>
</organism>
<evidence type="ECO:0000313" key="3">
    <source>
        <dbReference type="Proteomes" id="UP001440984"/>
    </source>
</evidence>